<dbReference type="AlphaFoldDB" id="K5DIW9"/>
<dbReference type="PATRIC" id="fig|993517.3.peg.2091"/>
<proteinExistence type="predicted"/>
<accession>K5DIW9</accession>
<name>K5DIW9_RHOBT</name>
<gene>
    <name evidence="1" type="ORF">RBSH_01929</name>
</gene>
<comment type="caution">
    <text evidence="1">The sequence shown here is derived from an EMBL/GenBank/DDBJ whole genome shotgun (WGS) entry which is preliminary data.</text>
</comment>
<dbReference type="EMBL" id="AMCW01000043">
    <property type="protein sequence ID" value="EKK02769.1"/>
    <property type="molecule type" value="Genomic_DNA"/>
</dbReference>
<evidence type="ECO:0000313" key="2">
    <source>
        <dbReference type="Proteomes" id="UP000007993"/>
    </source>
</evidence>
<organism evidence="1 2">
    <name type="scientific">Rhodopirellula baltica SH28</name>
    <dbReference type="NCBI Taxonomy" id="993517"/>
    <lineage>
        <taxon>Bacteria</taxon>
        <taxon>Pseudomonadati</taxon>
        <taxon>Planctomycetota</taxon>
        <taxon>Planctomycetia</taxon>
        <taxon>Pirellulales</taxon>
        <taxon>Pirellulaceae</taxon>
        <taxon>Rhodopirellula</taxon>
    </lineage>
</organism>
<protein>
    <submittedName>
        <fullName evidence="1">Uncharacterized protein</fullName>
    </submittedName>
</protein>
<sequence length="46" mass="5084">MVMPDHSCRTAETVRAVAADEKRPSEELSCQTVPTDLPTWKLGKPT</sequence>
<evidence type="ECO:0000313" key="1">
    <source>
        <dbReference type="EMBL" id="EKK02769.1"/>
    </source>
</evidence>
<dbReference type="Proteomes" id="UP000007993">
    <property type="component" value="Unassembled WGS sequence"/>
</dbReference>
<reference evidence="1 2" key="1">
    <citation type="journal article" date="2013" name="Mar. Genomics">
        <title>Expression of sulfatases in Rhodopirellula baltica and the diversity of sulfatases in the genus Rhodopirellula.</title>
        <authorList>
            <person name="Wegner C.E."/>
            <person name="Richter-Heitmann T."/>
            <person name="Klindworth A."/>
            <person name="Klockow C."/>
            <person name="Richter M."/>
            <person name="Achstetter T."/>
            <person name="Glockner F.O."/>
            <person name="Harder J."/>
        </authorList>
    </citation>
    <scope>NUCLEOTIDE SEQUENCE [LARGE SCALE GENOMIC DNA]</scope>
    <source>
        <strain evidence="1 2">SH28</strain>
    </source>
</reference>